<evidence type="ECO:0000256" key="6">
    <source>
        <dbReference type="SAM" id="MobiDB-lite"/>
    </source>
</evidence>
<keyword evidence="3" id="KW-0443">Lipid metabolism</keyword>
<keyword evidence="4" id="KW-0863">Zinc-finger</keyword>
<feature type="domain" description="C2H2-type" evidence="7">
    <location>
        <begin position="845"/>
        <end position="873"/>
    </location>
</feature>
<dbReference type="PROSITE" id="PS51635">
    <property type="entry name" value="PNPLA"/>
    <property type="match status" value="1"/>
</dbReference>
<evidence type="ECO:0000256" key="3">
    <source>
        <dbReference type="ARBA" id="ARBA00023098"/>
    </source>
</evidence>
<gene>
    <name evidence="9" type="ORF">FBEOM_7644</name>
</gene>
<dbReference type="InterPro" id="IPR013087">
    <property type="entry name" value="Znf_C2H2_type"/>
</dbReference>
<comment type="caution">
    <text evidence="5">Lacks conserved residue(s) required for the propagation of feature annotation.</text>
</comment>
<keyword evidence="1" id="KW-0378">Hydrolase</keyword>
<dbReference type="Pfam" id="PF01734">
    <property type="entry name" value="Patatin"/>
    <property type="match status" value="1"/>
</dbReference>
<dbReference type="GO" id="GO:0019369">
    <property type="term" value="P:arachidonate metabolic process"/>
    <property type="evidence" value="ECO:0007669"/>
    <property type="project" value="TreeGrafter"/>
</dbReference>
<evidence type="ECO:0000256" key="4">
    <source>
        <dbReference type="PROSITE-ProRule" id="PRU00042"/>
    </source>
</evidence>
<dbReference type="PANTHER" id="PTHR24185">
    <property type="entry name" value="CALCIUM-INDEPENDENT PHOSPHOLIPASE A2-GAMMA"/>
    <property type="match status" value="1"/>
</dbReference>
<dbReference type="Gene3D" id="3.40.1090.10">
    <property type="entry name" value="Cytosolic phospholipase A2 catalytic domain"/>
    <property type="match status" value="1"/>
</dbReference>
<dbReference type="InterPro" id="IPR002641">
    <property type="entry name" value="PNPLA_dom"/>
</dbReference>
<protein>
    <recommendedName>
        <fullName evidence="11">C2H2-type domain-containing protein</fullName>
    </recommendedName>
</protein>
<dbReference type="SUPFAM" id="SSF52151">
    <property type="entry name" value="FabD/lysophospholipase-like"/>
    <property type="match status" value="1"/>
</dbReference>
<reference evidence="9" key="2">
    <citation type="submission" date="2020-02" db="EMBL/GenBank/DDBJ databases">
        <title>Identification and distribution of gene clusters putatively required for synthesis of sphingolipid metabolism inhibitors in phylogenetically diverse species of the filamentous fungus Fusarium.</title>
        <authorList>
            <person name="Kim H.-S."/>
            <person name="Busman M."/>
            <person name="Brown D.W."/>
            <person name="Divon H."/>
            <person name="Uhlig S."/>
            <person name="Proctor R.H."/>
        </authorList>
    </citation>
    <scope>NUCLEOTIDE SEQUENCE</scope>
    <source>
        <strain evidence="9">NRRL 25174</strain>
    </source>
</reference>
<keyword evidence="4" id="KW-0862">Zinc</keyword>
<dbReference type="AlphaFoldDB" id="A0A9P5DV85"/>
<organism evidence="9 10">
    <name type="scientific">Fusarium beomiforme</name>
    <dbReference type="NCBI Taxonomy" id="44412"/>
    <lineage>
        <taxon>Eukaryota</taxon>
        <taxon>Fungi</taxon>
        <taxon>Dikarya</taxon>
        <taxon>Ascomycota</taxon>
        <taxon>Pezizomycotina</taxon>
        <taxon>Sordariomycetes</taxon>
        <taxon>Hypocreomycetidae</taxon>
        <taxon>Hypocreales</taxon>
        <taxon>Nectriaceae</taxon>
        <taxon>Fusarium</taxon>
        <taxon>Fusarium burgessii species complex</taxon>
    </lineage>
</organism>
<evidence type="ECO:0000259" key="8">
    <source>
        <dbReference type="PROSITE" id="PS51635"/>
    </source>
</evidence>
<dbReference type="EMBL" id="PVQB02000342">
    <property type="protein sequence ID" value="KAF4338456.1"/>
    <property type="molecule type" value="Genomic_DNA"/>
</dbReference>
<evidence type="ECO:0000256" key="1">
    <source>
        <dbReference type="ARBA" id="ARBA00022801"/>
    </source>
</evidence>
<comment type="caution">
    <text evidence="9">The sequence shown here is derived from an EMBL/GenBank/DDBJ whole genome shotgun (WGS) entry which is preliminary data.</text>
</comment>
<keyword evidence="2" id="KW-0442">Lipid degradation</keyword>
<dbReference type="Proteomes" id="UP000730481">
    <property type="component" value="Unassembled WGS sequence"/>
</dbReference>
<dbReference type="PROSITE" id="PS00028">
    <property type="entry name" value="ZINC_FINGER_C2H2_1"/>
    <property type="match status" value="1"/>
</dbReference>
<dbReference type="GO" id="GO:0008270">
    <property type="term" value="F:zinc ion binding"/>
    <property type="evidence" value="ECO:0007669"/>
    <property type="project" value="UniProtKB-KW"/>
</dbReference>
<dbReference type="InterPro" id="IPR016035">
    <property type="entry name" value="Acyl_Trfase/lysoPLipase"/>
</dbReference>
<dbReference type="PANTHER" id="PTHR24185:SF1">
    <property type="entry name" value="CALCIUM-INDEPENDENT PHOSPHOLIPASE A2-GAMMA"/>
    <property type="match status" value="1"/>
</dbReference>
<sequence>MESGVTYFEVTNEGEWDQDTSITNERAMAHERIALVLQAFPSIKTEIIGEEMIDRLMEIAKNSVLPLLSSLTDEDVEDWLMPRGLEDKLVQLFTDFAEIFDLFLFNRSDDLGLGFLLPREQSDARSNAMVGCALGLLKSDEAMTAKDEALIGPLTAALSIWLPLSVSSPSTMEYLIVISFCGQFKLDSIGRPPSGTVDTKTLQGLLLSRLRNYEAAVRILEATVVDVTAQYGPTSIQLGIVTAELANCFNILRQEGLAEDRVRRTLALRLDPSLLSRRDSVYLRFALADSFIGRARYHEVVPILQSILENHNMSAKFRMMSALRLARSRRRMHGDAQQAFKQNSPLWTGLKLLSHVPKTLVTEYIEELACNISGIPHTQLRHSDEPEELIQAVNSLLGSSGSLDTSTSWDLYSRIQRDYLRQVEKRRKTAKGKEKADPILDGEDGDMGARASPQATPRLPLRGYSHNSEEEGPWSEKLILSFDGGGACALSSLLILKNIMSRIRDLEVNHPDGPAYSSSSYPWMSETMEIPSKPRHSSDVDGFLPCHYFDYMAGTSTGGVFHEKSTLFFPRAKYSSTVAKDAFRMVTLFGPPSTLRGLGLGNMPHEETFRKIQDRTKTMVTSLRVQDNTRSPVIWRSYEPPIFDFEEKANGRYKATISDVALATTATPPYFDPIQIQGVKFLGGGTEMNNIFLQALNEIEHLHWKAPAVIVCFGRAKGRLIPSTSISGQKGWVHDVIPGLPRKEGKWHTRTDNRKGIDVSYYRVRAKQRYILDAEGDLSKFPFDDWRPPTTGETTFQEVNDITNAYLEVSSVRGMIDSIAQEAVRIRRSRARTERWETFAVDVVYICPICSDLYQSRADLRGHLKQYHADIQMSDQECEATLDEARRY</sequence>
<keyword evidence="10" id="KW-1185">Reference proteome</keyword>
<dbReference type="GO" id="GO:0047499">
    <property type="term" value="F:calcium-independent phospholipase A2 activity"/>
    <property type="evidence" value="ECO:0007669"/>
    <property type="project" value="TreeGrafter"/>
</dbReference>
<dbReference type="PROSITE" id="PS50157">
    <property type="entry name" value="ZINC_FINGER_C2H2_2"/>
    <property type="match status" value="1"/>
</dbReference>
<keyword evidence="4" id="KW-0479">Metal-binding</keyword>
<name>A0A9P5DV85_9HYPO</name>
<feature type="domain" description="PNPLA" evidence="8">
    <location>
        <begin position="480"/>
        <end position="696"/>
    </location>
</feature>
<reference evidence="9" key="1">
    <citation type="journal article" date="2017" name="Mycologia">
        <title>Fusarium algeriense, sp. nov., a novel toxigenic crown rot pathogen of durum wheat from Algeria is nested in the Fusarium burgessii species complex.</title>
        <authorList>
            <person name="Laraba I."/>
            <person name="Keddad A."/>
            <person name="Boureghda H."/>
            <person name="Abdallah N."/>
            <person name="Vaughan M.M."/>
            <person name="Proctor R.H."/>
            <person name="Busman M."/>
            <person name="O'Donnell K."/>
        </authorList>
    </citation>
    <scope>NUCLEOTIDE SEQUENCE</scope>
    <source>
        <strain evidence="9">NRRL 25174</strain>
    </source>
</reference>
<evidence type="ECO:0000256" key="2">
    <source>
        <dbReference type="ARBA" id="ARBA00022963"/>
    </source>
</evidence>
<evidence type="ECO:0000313" key="9">
    <source>
        <dbReference type="EMBL" id="KAF4338456.1"/>
    </source>
</evidence>
<evidence type="ECO:0000259" key="7">
    <source>
        <dbReference type="PROSITE" id="PS50157"/>
    </source>
</evidence>
<accession>A0A9P5DV85</accession>
<dbReference type="OrthoDB" id="5103233at2759"/>
<evidence type="ECO:0000313" key="10">
    <source>
        <dbReference type="Proteomes" id="UP000730481"/>
    </source>
</evidence>
<evidence type="ECO:0000256" key="5">
    <source>
        <dbReference type="PROSITE-ProRule" id="PRU01161"/>
    </source>
</evidence>
<feature type="short sequence motif" description="GXSXG" evidence="5">
    <location>
        <begin position="554"/>
        <end position="558"/>
    </location>
</feature>
<dbReference type="GO" id="GO:0016042">
    <property type="term" value="P:lipid catabolic process"/>
    <property type="evidence" value="ECO:0007669"/>
    <property type="project" value="UniProtKB-KW"/>
</dbReference>
<dbReference type="GO" id="GO:0016020">
    <property type="term" value="C:membrane"/>
    <property type="evidence" value="ECO:0007669"/>
    <property type="project" value="TreeGrafter"/>
</dbReference>
<evidence type="ECO:0008006" key="11">
    <source>
        <dbReference type="Google" id="ProtNLM"/>
    </source>
</evidence>
<proteinExistence type="predicted"/>
<feature type="region of interest" description="Disordered" evidence="6">
    <location>
        <begin position="425"/>
        <end position="468"/>
    </location>
</feature>
<dbReference type="GO" id="GO:0046486">
    <property type="term" value="P:glycerolipid metabolic process"/>
    <property type="evidence" value="ECO:0007669"/>
    <property type="project" value="UniProtKB-ARBA"/>
</dbReference>